<dbReference type="RefSeq" id="WP_095351444.1">
    <property type="nucleotide sequence ID" value="NZ_NDFO01000007.1"/>
</dbReference>
<proteinExistence type="predicted"/>
<dbReference type="GO" id="GO:0046872">
    <property type="term" value="F:metal ion binding"/>
    <property type="evidence" value="ECO:0007669"/>
    <property type="project" value="UniProtKB-KW"/>
</dbReference>
<evidence type="ECO:0000256" key="1">
    <source>
        <dbReference type="ARBA" id="ARBA00022676"/>
    </source>
</evidence>
<dbReference type="OrthoDB" id="5672604at2"/>
<reference evidence="5 6" key="1">
    <citation type="submission" date="2017-04" db="EMBL/GenBank/DDBJ databases">
        <title>Kefir bacterial isolates.</title>
        <authorList>
            <person name="Kim Y."/>
            <person name="Blasche S."/>
            <person name="Patil K.R."/>
        </authorList>
    </citation>
    <scope>NUCLEOTIDE SEQUENCE [LARGE SCALE GENOMIC DNA]</scope>
    <source>
        <strain evidence="5 6">KR-2</strain>
    </source>
</reference>
<keyword evidence="2" id="KW-0808">Transferase</keyword>
<organism evidence="5 6">
    <name type="scientific">Acetobacter syzygii</name>
    <dbReference type="NCBI Taxonomy" id="146476"/>
    <lineage>
        <taxon>Bacteria</taxon>
        <taxon>Pseudomonadati</taxon>
        <taxon>Pseudomonadota</taxon>
        <taxon>Alphaproteobacteria</taxon>
        <taxon>Acetobacterales</taxon>
        <taxon>Acetobacteraceae</taxon>
        <taxon>Acetobacter</taxon>
    </lineage>
</organism>
<dbReference type="Pfam" id="PF14393">
    <property type="entry name" value="DUF4422"/>
    <property type="match status" value="1"/>
</dbReference>
<dbReference type="InterPro" id="IPR050748">
    <property type="entry name" value="Glycosyltrans_8_dom-fam"/>
</dbReference>
<keyword evidence="3" id="KW-0479">Metal-binding</keyword>
<evidence type="ECO:0000259" key="4">
    <source>
        <dbReference type="Pfam" id="PF14393"/>
    </source>
</evidence>
<dbReference type="Pfam" id="PF01501">
    <property type="entry name" value="Glyco_transf_8"/>
    <property type="match status" value="1"/>
</dbReference>
<accession>A0A270BLJ0</accession>
<evidence type="ECO:0000256" key="3">
    <source>
        <dbReference type="ARBA" id="ARBA00022723"/>
    </source>
</evidence>
<keyword evidence="1" id="KW-0328">Glycosyltransferase</keyword>
<dbReference type="Proteomes" id="UP000216033">
    <property type="component" value="Unassembled WGS sequence"/>
</dbReference>
<dbReference type="AlphaFoldDB" id="A0A270BLJ0"/>
<dbReference type="EMBL" id="NDFP01000007">
    <property type="protein sequence ID" value="PAL25750.1"/>
    <property type="molecule type" value="Genomic_DNA"/>
</dbReference>
<dbReference type="SUPFAM" id="SSF53448">
    <property type="entry name" value="Nucleotide-diphospho-sugar transferases"/>
    <property type="match status" value="1"/>
</dbReference>
<dbReference type="STRING" id="1231343.Absy_008_021"/>
<evidence type="ECO:0000313" key="6">
    <source>
        <dbReference type="Proteomes" id="UP000216033"/>
    </source>
</evidence>
<name>A0A270BLJ0_9PROT</name>
<dbReference type="Gene3D" id="3.90.550.10">
    <property type="entry name" value="Spore Coat Polysaccharide Biosynthesis Protein SpsA, Chain A"/>
    <property type="match status" value="1"/>
</dbReference>
<protein>
    <recommendedName>
        <fullName evidence="4">DUF4422 domain-containing protein</fullName>
    </recommendedName>
</protein>
<dbReference type="InterPro" id="IPR029044">
    <property type="entry name" value="Nucleotide-diphossugar_trans"/>
</dbReference>
<sequence length="652" mass="75255">MNCTTIYVGYFNTSHIFKSDVLQPIQLGRAKAKFELDMLGDNTGPNISKKNDQYCELTAHYWAWKNDKTSDNIGLFHYRRLLDLKANSKRQLNVHGLVYEPAVTPNFLERYDLTQKRVDALMDEYDAVIPTPFDFGMTLEKQYRTAPDHHINDLLAAGDIIDSFYPEYFKYFTKMMRGTSIYAGNMFIFRRDLFEEYSEWLFDVLAKLERRMDVSDYTPSARRAIGYISERLFTVFILKMLDDKQRKVYFAERVFIQDTKPVFDIQKPKSSLPITSIAIASDEHYVAHLAALLASILDNASGSHFLDLIILDGGLGDENRRILNKIANTEKSCIRYISMKNNIEDIPTNTYFRQATFFRLKLPELLKDYDSIVFLDTDLIVMSDIAPLFDFDLGSNLAAAVPDLVVRAFISMGVRSLQETGALSTVKYLSDYLGMKSRYRDYFQSGVIYFNLKEMRKENVTRKMIRDLINRPFWFLDQDVLNKYFQGRVKFLPSSMNTVVMDEHHWSNLCNEDLKSYQNAQKNPQIVHFAGHPKPWDGLEHPFSKYYWYYLRKTPYYETVLMNALSHTIAVKHPPAMPVAPIAPAPVAPPPPAPITVAPIAPNPTPVQAIVSNAKRSLRFSILQKCWHLTPSKGKEKIKPFATFMRDQLISK</sequence>
<dbReference type="PANTHER" id="PTHR13778:SF47">
    <property type="entry name" value="LIPOPOLYSACCHARIDE 1,3-GALACTOSYLTRANSFERASE"/>
    <property type="match status" value="1"/>
</dbReference>
<evidence type="ECO:0000256" key="2">
    <source>
        <dbReference type="ARBA" id="ARBA00022679"/>
    </source>
</evidence>
<dbReference type="InterPro" id="IPR002495">
    <property type="entry name" value="Glyco_trans_8"/>
</dbReference>
<keyword evidence="6" id="KW-1185">Reference proteome</keyword>
<dbReference type="InterPro" id="IPR025536">
    <property type="entry name" value="DUF4422"/>
</dbReference>
<evidence type="ECO:0000313" key="5">
    <source>
        <dbReference type="EMBL" id="PAL25750.1"/>
    </source>
</evidence>
<comment type="caution">
    <text evidence="5">The sequence shown here is derived from an EMBL/GenBank/DDBJ whole genome shotgun (WGS) entry which is preliminary data.</text>
</comment>
<dbReference type="PANTHER" id="PTHR13778">
    <property type="entry name" value="GLYCOSYLTRANSFERASE 8 DOMAIN-CONTAINING PROTEIN"/>
    <property type="match status" value="1"/>
</dbReference>
<dbReference type="CDD" id="cd04194">
    <property type="entry name" value="GT8_A4GalT_like"/>
    <property type="match status" value="1"/>
</dbReference>
<dbReference type="GO" id="GO:0016757">
    <property type="term" value="F:glycosyltransferase activity"/>
    <property type="evidence" value="ECO:0007669"/>
    <property type="project" value="UniProtKB-KW"/>
</dbReference>
<feature type="domain" description="DUF4422" evidence="4">
    <location>
        <begin position="6"/>
        <end position="239"/>
    </location>
</feature>
<gene>
    <name evidence="5" type="ORF">B9K05_08375</name>
</gene>